<protein>
    <submittedName>
        <fullName evidence="2">Peptidase C39</fullName>
    </submittedName>
</protein>
<sequence length="173" mass="20013">MLFSGCQTSVKATYLHTKFLGGNRQLYDNTCGVASLEFISRQYYNIDTSELKLISNIGVKPEYSLLDISMLSKKMGLDTIGIKITSKQLKQLHSPAILYINRFGKEHFVVFHGVIDGVIQIYDPAWGYINYPFSQFERYWRREGGFGRALLFLDDIKIDFNERLIYKKMVSIE</sequence>
<dbReference type="Gene3D" id="3.90.70.10">
    <property type="entry name" value="Cysteine proteinases"/>
    <property type="match status" value="1"/>
</dbReference>
<feature type="domain" description="Peptidase C39" evidence="1">
    <location>
        <begin position="25"/>
        <end position="147"/>
    </location>
</feature>
<evidence type="ECO:0000313" key="2">
    <source>
        <dbReference type="EMBL" id="MBC3212197.1"/>
    </source>
</evidence>
<evidence type="ECO:0000313" key="3">
    <source>
        <dbReference type="Proteomes" id="UP000659084"/>
    </source>
</evidence>
<dbReference type="InterPro" id="IPR005074">
    <property type="entry name" value="Peptidase_C39"/>
</dbReference>
<dbReference type="PROSITE" id="PS50990">
    <property type="entry name" value="PEPTIDASE_C39"/>
    <property type="match status" value="1"/>
</dbReference>
<reference evidence="2" key="1">
    <citation type="submission" date="2020-08" db="EMBL/GenBank/DDBJ databases">
        <title>Food and environmental bacterial isolates.</title>
        <authorList>
            <person name="Richter L."/>
            <person name="Du Plessis E.M."/>
            <person name="Duvenage S."/>
            <person name="Allam M."/>
            <person name="Korsten L."/>
        </authorList>
    </citation>
    <scope>NUCLEOTIDE SEQUENCE</scope>
    <source>
        <strain evidence="2">UPMP2127</strain>
    </source>
</reference>
<dbReference type="GO" id="GO:0006508">
    <property type="term" value="P:proteolysis"/>
    <property type="evidence" value="ECO:0007669"/>
    <property type="project" value="InterPro"/>
</dbReference>
<comment type="caution">
    <text evidence="2">The sequence shown here is derived from an EMBL/GenBank/DDBJ whole genome shotgun (WGS) entry which is preliminary data.</text>
</comment>
<dbReference type="Proteomes" id="UP000659084">
    <property type="component" value="Unassembled WGS sequence"/>
</dbReference>
<dbReference type="EMBL" id="JACNYO010000006">
    <property type="protein sequence ID" value="MBC3212197.1"/>
    <property type="molecule type" value="Genomic_DNA"/>
</dbReference>
<proteinExistence type="predicted"/>
<dbReference type="Pfam" id="PF03412">
    <property type="entry name" value="Peptidase_C39"/>
    <property type="match status" value="1"/>
</dbReference>
<evidence type="ECO:0000259" key="1">
    <source>
        <dbReference type="PROSITE" id="PS50990"/>
    </source>
</evidence>
<dbReference type="GO" id="GO:0008233">
    <property type="term" value="F:peptidase activity"/>
    <property type="evidence" value="ECO:0007669"/>
    <property type="project" value="InterPro"/>
</dbReference>
<dbReference type="AlphaFoldDB" id="A0AAW3WNQ8"/>
<dbReference type="GO" id="GO:0016020">
    <property type="term" value="C:membrane"/>
    <property type="evidence" value="ECO:0007669"/>
    <property type="project" value="InterPro"/>
</dbReference>
<accession>A0AAW3WNQ8</accession>
<organism evidence="2 3">
    <name type="scientific">Serratia fonticola</name>
    <dbReference type="NCBI Taxonomy" id="47917"/>
    <lineage>
        <taxon>Bacteria</taxon>
        <taxon>Pseudomonadati</taxon>
        <taxon>Pseudomonadota</taxon>
        <taxon>Gammaproteobacteria</taxon>
        <taxon>Enterobacterales</taxon>
        <taxon>Yersiniaceae</taxon>
        <taxon>Serratia</taxon>
    </lineage>
</organism>
<dbReference type="GO" id="GO:0005524">
    <property type="term" value="F:ATP binding"/>
    <property type="evidence" value="ECO:0007669"/>
    <property type="project" value="InterPro"/>
</dbReference>
<gene>
    <name evidence="2" type="ORF">H8J20_08585</name>
</gene>
<name>A0AAW3WNQ8_SERFO</name>